<gene>
    <name evidence="2" type="ORF">Acr_00g0072460</name>
</gene>
<evidence type="ECO:0000256" key="1">
    <source>
        <dbReference type="SAM" id="SignalP"/>
    </source>
</evidence>
<dbReference type="AlphaFoldDB" id="A0A7J0DS15"/>
<keyword evidence="1" id="KW-0732">Signal</keyword>
<dbReference type="Proteomes" id="UP000585474">
    <property type="component" value="Unassembled WGS sequence"/>
</dbReference>
<organism evidence="2 3">
    <name type="scientific">Actinidia rufa</name>
    <dbReference type="NCBI Taxonomy" id="165716"/>
    <lineage>
        <taxon>Eukaryota</taxon>
        <taxon>Viridiplantae</taxon>
        <taxon>Streptophyta</taxon>
        <taxon>Embryophyta</taxon>
        <taxon>Tracheophyta</taxon>
        <taxon>Spermatophyta</taxon>
        <taxon>Magnoliopsida</taxon>
        <taxon>eudicotyledons</taxon>
        <taxon>Gunneridae</taxon>
        <taxon>Pentapetalae</taxon>
        <taxon>asterids</taxon>
        <taxon>Ericales</taxon>
        <taxon>Actinidiaceae</taxon>
        <taxon>Actinidia</taxon>
    </lineage>
</organism>
<keyword evidence="3" id="KW-1185">Reference proteome</keyword>
<proteinExistence type="predicted"/>
<protein>
    <recommendedName>
        <fullName evidence="4">Transmembrane protein</fullName>
    </recommendedName>
</protein>
<comment type="caution">
    <text evidence="2">The sequence shown here is derived from an EMBL/GenBank/DDBJ whole genome shotgun (WGS) entry which is preliminary data.</text>
</comment>
<dbReference type="EMBL" id="BJWL01000363">
    <property type="protein sequence ID" value="GFS41119.1"/>
    <property type="molecule type" value="Genomic_DNA"/>
</dbReference>
<feature type="chain" id="PRO_5029744004" description="Transmembrane protein" evidence="1">
    <location>
        <begin position="30"/>
        <end position="69"/>
    </location>
</feature>
<name>A0A7J0DS15_9ERIC</name>
<feature type="signal peptide" evidence="1">
    <location>
        <begin position="1"/>
        <end position="29"/>
    </location>
</feature>
<evidence type="ECO:0000313" key="3">
    <source>
        <dbReference type="Proteomes" id="UP000585474"/>
    </source>
</evidence>
<sequence length="69" mass="7603">MAYSRLFKNLVFFLVVLATFLSLIGGSEARPLPCVECIDHSTAKMFEEFKTMLPKGDPVPPSGPSSRIN</sequence>
<evidence type="ECO:0008006" key="4">
    <source>
        <dbReference type="Google" id="ProtNLM"/>
    </source>
</evidence>
<reference evidence="3" key="1">
    <citation type="submission" date="2019-07" db="EMBL/GenBank/DDBJ databases">
        <title>De Novo Assembly of kiwifruit Actinidia rufa.</title>
        <authorList>
            <person name="Sugita-Konishi S."/>
            <person name="Sato K."/>
            <person name="Mori E."/>
            <person name="Abe Y."/>
            <person name="Kisaki G."/>
            <person name="Hamano K."/>
            <person name="Suezawa K."/>
            <person name="Otani M."/>
            <person name="Fukuda T."/>
            <person name="Manabe T."/>
            <person name="Gomi K."/>
            <person name="Tabuchi M."/>
            <person name="Akimitsu K."/>
            <person name="Kataoka I."/>
        </authorList>
    </citation>
    <scope>NUCLEOTIDE SEQUENCE [LARGE SCALE GENOMIC DNA]</scope>
    <source>
        <strain evidence="3">cv. Fuchu</strain>
    </source>
</reference>
<accession>A0A7J0DS15</accession>
<evidence type="ECO:0000313" key="2">
    <source>
        <dbReference type="EMBL" id="GFS41119.1"/>
    </source>
</evidence>